<feature type="domain" description="SMP-30/Gluconolactonase/LRE-like region" evidence="2">
    <location>
        <begin position="34"/>
        <end position="288"/>
    </location>
</feature>
<dbReference type="InterPro" id="IPR051262">
    <property type="entry name" value="SMP-30/CGR1_Lactonase"/>
</dbReference>
<dbReference type="PANTHER" id="PTHR47572">
    <property type="entry name" value="LIPOPROTEIN-RELATED"/>
    <property type="match status" value="1"/>
</dbReference>
<accession>A0A3B0U894</accession>
<dbReference type="EMBL" id="UOEO01000036">
    <property type="protein sequence ID" value="VAW15646.1"/>
    <property type="molecule type" value="Genomic_DNA"/>
</dbReference>
<dbReference type="EC" id="3.1.1.17" evidence="3"/>
<dbReference type="PANTHER" id="PTHR47572:SF4">
    <property type="entry name" value="LACTONASE DRP35"/>
    <property type="match status" value="1"/>
</dbReference>
<dbReference type="Gene3D" id="2.120.10.30">
    <property type="entry name" value="TolB, C-terminal domain"/>
    <property type="match status" value="1"/>
</dbReference>
<organism evidence="3">
    <name type="scientific">hydrothermal vent metagenome</name>
    <dbReference type="NCBI Taxonomy" id="652676"/>
    <lineage>
        <taxon>unclassified sequences</taxon>
        <taxon>metagenomes</taxon>
        <taxon>ecological metagenomes</taxon>
    </lineage>
</organism>
<reference evidence="3" key="1">
    <citation type="submission" date="2018-06" db="EMBL/GenBank/DDBJ databases">
        <authorList>
            <person name="Zhirakovskaya E."/>
        </authorList>
    </citation>
    <scope>NUCLEOTIDE SEQUENCE</scope>
</reference>
<keyword evidence="1 3" id="KW-0378">Hydrolase</keyword>
<dbReference type="InterPro" id="IPR011042">
    <property type="entry name" value="6-blade_b-propeller_TolB-like"/>
</dbReference>
<dbReference type="AlphaFoldDB" id="A0A3B0U894"/>
<gene>
    <name evidence="3" type="ORF">MNBD_ALPHA12-518</name>
</gene>
<evidence type="ECO:0000259" key="2">
    <source>
        <dbReference type="Pfam" id="PF08450"/>
    </source>
</evidence>
<proteinExistence type="predicted"/>
<dbReference type="InterPro" id="IPR013658">
    <property type="entry name" value="SGL"/>
</dbReference>
<dbReference type="SUPFAM" id="SSF63829">
    <property type="entry name" value="Calcium-dependent phosphotriesterase"/>
    <property type="match status" value="1"/>
</dbReference>
<name>A0A3B0U894_9ZZZZ</name>
<sequence>MLTDWFEVNDPGFMSLVFENVHVEKLWTGARWLEGPAYVAAGKYLLFSDIPNDQVLRFDEVSGAVTKFAGPSGFQNGRTIDNQGRVVSCEHGGRRVSRIEHDGSVTVLADAFEGKKLNSPNDVVVKSDDSIWFTDPTYGIDSDYEGHKGTSEIGASYVYRIDGQSGEIDAVARDFSKPNGLAFSLDETKLYISDTGLSHNPEWPHHIRVLKVGEDGKSLADNSVFATCDNGVFDGFRLDCLGNIWTSAGDGVHCYTPDGTLLGKILLPEAVANVEFGGPKRNRMFICASQSLYAVYLRVNGTIRGWK</sequence>
<dbReference type="GO" id="GO:0004341">
    <property type="term" value="F:gluconolactonase activity"/>
    <property type="evidence" value="ECO:0007669"/>
    <property type="project" value="UniProtKB-EC"/>
</dbReference>
<protein>
    <submittedName>
        <fullName evidence="3">Gluconolactonase</fullName>
        <ecNumber evidence="3">3.1.1.17</ecNumber>
    </submittedName>
</protein>
<evidence type="ECO:0000256" key="1">
    <source>
        <dbReference type="ARBA" id="ARBA00022801"/>
    </source>
</evidence>
<dbReference type="Pfam" id="PF08450">
    <property type="entry name" value="SGL"/>
    <property type="match status" value="1"/>
</dbReference>
<evidence type="ECO:0000313" key="3">
    <source>
        <dbReference type="EMBL" id="VAW15646.1"/>
    </source>
</evidence>